<dbReference type="InterPro" id="IPR000330">
    <property type="entry name" value="SNF2_N"/>
</dbReference>
<reference evidence="6 7" key="1">
    <citation type="submission" date="2014-02" db="EMBL/GenBank/DDBJ databases">
        <title>The Genome Sequence of Trichophyton rubrum (morphotype soudanense) CBS 452.61.</title>
        <authorList>
            <consortium name="The Broad Institute Genomics Platform"/>
            <person name="Cuomo C.A."/>
            <person name="White T.C."/>
            <person name="Graser Y."/>
            <person name="Martinez-Rossi N."/>
            <person name="Heitman J."/>
            <person name="Young S.K."/>
            <person name="Zeng Q."/>
            <person name="Gargeya S."/>
            <person name="Abouelleil A."/>
            <person name="Alvarado L."/>
            <person name="Chapman S.B."/>
            <person name="Gainer-Dewar J."/>
            <person name="Goldberg J."/>
            <person name="Griggs A."/>
            <person name="Gujja S."/>
            <person name="Hansen M."/>
            <person name="Howarth C."/>
            <person name="Imamovic A."/>
            <person name="Larimer J."/>
            <person name="Martinez D."/>
            <person name="Murphy C."/>
            <person name="Pearson M.D."/>
            <person name="Persinoti G."/>
            <person name="Poon T."/>
            <person name="Priest M."/>
            <person name="Roberts A.D."/>
            <person name="Saif S."/>
            <person name="Shea T.D."/>
            <person name="Sykes S.N."/>
            <person name="Wortman J."/>
            <person name="Nusbaum C."/>
            <person name="Birren B."/>
        </authorList>
    </citation>
    <scope>NUCLEOTIDE SEQUENCE [LARGE SCALE GENOMIC DNA]</scope>
    <source>
        <strain evidence="6 7">CBS 452.61</strain>
    </source>
</reference>
<evidence type="ECO:0000256" key="2">
    <source>
        <dbReference type="ARBA" id="ARBA00022801"/>
    </source>
</evidence>
<dbReference type="SUPFAM" id="SSF52540">
    <property type="entry name" value="P-loop containing nucleoside triphosphate hydrolases"/>
    <property type="match status" value="1"/>
</dbReference>
<dbReference type="GO" id="GO:0006281">
    <property type="term" value="P:DNA repair"/>
    <property type="evidence" value="ECO:0007669"/>
    <property type="project" value="TreeGrafter"/>
</dbReference>
<dbReference type="HOGENOM" id="CLU_537692_0_0_1"/>
<dbReference type="InterPro" id="IPR038718">
    <property type="entry name" value="SNF2-like_sf"/>
</dbReference>
<feature type="coiled-coil region" evidence="4">
    <location>
        <begin position="19"/>
        <end position="46"/>
    </location>
</feature>
<evidence type="ECO:0000313" key="6">
    <source>
        <dbReference type="EMBL" id="EZF73980.1"/>
    </source>
</evidence>
<dbReference type="InterPro" id="IPR027417">
    <property type="entry name" value="P-loop_NTPase"/>
</dbReference>
<evidence type="ECO:0000313" key="7">
    <source>
        <dbReference type="Proteomes" id="UP000023623"/>
    </source>
</evidence>
<sequence>MEKMQRDRLPTTVVKAAIRKQKQDLAKKAKEDAAKMRANARALAQQKKGNPMFANLSQGTEPTQQTESLDELLSQSIAFNPRETEKIVEKFGMDETELSQMPMSECPPQLSTELLPYQRQGLAWMLDRESPSLPKEGSDDIVQLWKRVGKRYMNIATNYSSSTAPPLASGGILADDMGLGKTLQVISLILANSTPKTSKSSKATLIISPLGVMSNWRDQIAAHIHKEYALRVLTYHGSGKKEAANLSQYDVVITTYGTLASEYGQLLSATGKLAKTKRGLFAIRWRRVVLDEGHTIRTPKTKAACAACMLEADSRWSLTGTPIVNNLKDLYSQGKFIRLSGGLEDLPVFHSALIRPLNAGDENASLLLQALMATICLRRRKDMSFVNLRLPPMESHILHVKFLPHEKEKYEMFEYVITHPILNLIKQVNNTNTLGPRLRVSSWTSSQTKARKQHIPMSLRFFYDFVKYAIIGNFVTTVSKDLWNSWRRIRWLSSLRRTSRHFKPYCN</sequence>
<proteinExistence type="predicted"/>
<dbReference type="InterPro" id="IPR050628">
    <property type="entry name" value="SNF2_RAD54_helicase_TF"/>
</dbReference>
<dbReference type="GO" id="GO:0008094">
    <property type="term" value="F:ATP-dependent activity, acting on DNA"/>
    <property type="evidence" value="ECO:0007669"/>
    <property type="project" value="TreeGrafter"/>
</dbReference>
<dbReference type="Proteomes" id="UP000023623">
    <property type="component" value="Unassembled WGS sequence"/>
</dbReference>
<dbReference type="PANTHER" id="PTHR45626">
    <property type="entry name" value="TRANSCRIPTION TERMINATION FACTOR 2-RELATED"/>
    <property type="match status" value="1"/>
</dbReference>
<keyword evidence="1" id="KW-0547">Nucleotide-binding</keyword>
<evidence type="ECO:0000259" key="5">
    <source>
        <dbReference type="PROSITE" id="PS51192"/>
    </source>
</evidence>
<dbReference type="SMART" id="SM00487">
    <property type="entry name" value="DEXDc"/>
    <property type="match status" value="1"/>
</dbReference>
<dbReference type="InterPro" id="IPR014001">
    <property type="entry name" value="Helicase_ATP-bd"/>
</dbReference>
<evidence type="ECO:0000256" key="1">
    <source>
        <dbReference type="ARBA" id="ARBA00022741"/>
    </source>
</evidence>
<keyword evidence="7" id="KW-1185">Reference proteome</keyword>
<organism evidence="6 7">
    <name type="scientific">Trichophyton soudanense CBS 452.61</name>
    <dbReference type="NCBI Taxonomy" id="1215331"/>
    <lineage>
        <taxon>Eukaryota</taxon>
        <taxon>Fungi</taxon>
        <taxon>Dikarya</taxon>
        <taxon>Ascomycota</taxon>
        <taxon>Pezizomycotina</taxon>
        <taxon>Eurotiomycetes</taxon>
        <taxon>Eurotiomycetidae</taxon>
        <taxon>Onygenales</taxon>
        <taxon>Arthrodermataceae</taxon>
        <taxon>Trichophyton</taxon>
    </lineage>
</organism>
<keyword evidence="2" id="KW-0378">Hydrolase</keyword>
<evidence type="ECO:0000256" key="3">
    <source>
        <dbReference type="ARBA" id="ARBA00022840"/>
    </source>
</evidence>
<evidence type="ECO:0000256" key="4">
    <source>
        <dbReference type="SAM" id="Coils"/>
    </source>
</evidence>
<gene>
    <name evidence="6" type="ORF">H105_04311</name>
</gene>
<name>A0A022XTB5_TRISD</name>
<dbReference type="GO" id="GO:0005634">
    <property type="term" value="C:nucleus"/>
    <property type="evidence" value="ECO:0007669"/>
    <property type="project" value="TreeGrafter"/>
</dbReference>
<dbReference type="PROSITE" id="PS51192">
    <property type="entry name" value="HELICASE_ATP_BIND_1"/>
    <property type="match status" value="1"/>
</dbReference>
<dbReference type="GO" id="GO:0016787">
    <property type="term" value="F:hydrolase activity"/>
    <property type="evidence" value="ECO:0007669"/>
    <property type="project" value="UniProtKB-KW"/>
</dbReference>
<dbReference type="Pfam" id="PF00176">
    <property type="entry name" value="SNF2-rel_dom"/>
    <property type="match status" value="1"/>
</dbReference>
<dbReference type="OrthoDB" id="448448at2759"/>
<dbReference type="AlphaFoldDB" id="A0A022XTB5"/>
<keyword evidence="3" id="KW-0067">ATP-binding</keyword>
<protein>
    <recommendedName>
        <fullName evidence="5">Helicase ATP-binding domain-containing protein</fullName>
    </recommendedName>
</protein>
<dbReference type="PANTHER" id="PTHR45626:SF11">
    <property type="entry name" value="FAMILY HELICASE, PUTATIVE (AFU_ORTHOLOGUE AFUA_5G06590)-RELATED"/>
    <property type="match status" value="1"/>
</dbReference>
<dbReference type="Gene3D" id="3.40.50.10810">
    <property type="entry name" value="Tandem AAA-ATPase domain"/>
    <property type="match status" value="1"/>
</dbReference>
<dbReference type="EMBL" id="KK208853">
    <property type="protein sequence ID" value="EZF73980.1"/>
    <property type="molecule type" value="Genomic_DNA"/>
</dbReference>
<feature type="domain" description="Helicase ATP-binding" evidence="5">
    <location>
        <begin position="162"/>
        <end position="340"/>
    </location>
</feature>
<keyword evidence="4" id="KW-0175">Coiled coil</keyword>
<dbReference type="GO" id="GO:0005524">
    <property type="term" value="F:ATP binding"/>
    <property type="evidence" value="ECO:0007669"/>
    <property type="project" value="UniProtKB-KW"/>
</dbReference>
<accession>A0A022XTB5</accession>